<dbReference type="InterPro" id="IPR002575">
    <property type="entry name" value="Aminoglycoside_PTrfase"/>
</dbReference>
<evidence type="ECO:0000313" key="2">
    <source>
        <dbReference type="EMBL" id="MCY1142995.1"/>
    </source>
</evidence>
<dbReference type="SUPFAM" id="SSF56112">
    <property type="entry name" value="Protein kinase-like (PK-like)"/>
    <property type="match status" value="1"/>
</dbReference>
<sequence>MLIAAVERACGAAVVGSRDVHGGMSPGPAAILRLGDGRRVFVKAVSREVSEPSHGFYRREVVALAALPAGTPAPDLLASVEVGDWCALVMSVAEGVPAGPPWTDDGVRLVTAACEVIASLRAPSVLPPIGRLLTDLDGWNRLAAGNPTPPRDRDGLDRRAGIDVAPHERGGGRWLGGGFGRLDEWEREHVGRLAGLAAGWPEWTAGPALVHQDVRADNAIVDVGAEQAVLVDWSFGCAGAPWLDRARLAADVVCAGHRDGPKAALRAATAILGTLPDGAARFVVALAGMWRYRSTLPAPPGHPTLRTWQRERARLIRPLLETLI</sequence>
<dbReference type="Gene3D" id="3.30.200.20">
    <property type="entry name" value="Phosphorylase Kinase, domain 1"/>
    <property type="match status" value="1"/>
</dbReference>
<dbReference type="InterPro" id="IPR011009">
    <property type="entry name" value="Kinase-like_dom_sf"/>
</dbReference>
<dbReference type="EMBL" id="JAPNTZ010000013">
    <property type="protein sequence ID" value="MCY1142995.1"/>
    <property type="molecule type" value="Genomic_DNA"/>
</dbReference>
<evidence type="ECO:0000259" key="1">
    <source>
        <dbReference type="Pfam" id="PF01636"/>
    </source>
</evidence>
<evidence type="ECO:0000313" key="3">
    <source>
        <dbReference type="Proteomes" id="UP001151002"/>
    </source>
</evidence>
<comment type="caution">
    <text evidence="2">The sequence shown here is derived from an EMBL/GenBank/DDBJ whole genome shotgun (WGS) entry which is preliminary data.</text>
</comment>
<reference evidence="2" key="1">
    <citation type="submission" date="2022-11" db="EMBL/GenBank/DDBJ databases">
        <authorList>
            <person name="Somphong A."/>
            <person name="Phongsopitanun W."/>
        </authorList>
    </citation>
    <scope>NUCLEOTIDE SEQUENCE</scope>
    <source>
        <strain evidence="2">Pm04-4</strain>
    </source>
</reference>
<gene>
    <name evidence="2" type="ORF">OWR29_33800</name>
</gene>
<name>A0ABT4BBQ4_9ACTN</name>
<dbReference type="RefSeq" id="WP_267567441.1">
    <property type="nucleotide sequence ID" value="NZ_JAPNTZ010000013.1"/>
</dbReference>
<organism evidence="2 3">
    <name type="scientific">Paractinoplanes pyxinae</name>
    <dbReference type="NCBI Taxonomy" id="2997416"/>
    <lineage>
        <taxon>Bacteria</taxon>
        <taxon>Bacillati</taxon>
        <taxon>Actinomycetota</taxon>
        <taxon>Actinomycetes</taxon>
        <taxon>Micromonosporales</taxon>
        <taxon>Micromonosporaceae</taxon>
        <taxon>Paractinoplanes</taxon>
    </lineage>
</organism>
<dbReference type="Proteomes" id="UP001151002">
    <property type="component" value="Unassembled WGS sequence"/>
</dbReference>
<keyword evidence="3" id="KW-1185">Reference proteome</keyword>
<dbReference type="Pfam" id="PF01636">
    <property type="entry name" value="APH"/>
    <property type="match status" value="1"/>
</dbReference>
<feature type="domain" description="Aminoglycoside phosphotransferase" evidence="1">
    <location>
        <begin position="33"/>
        <end position="270"/>
    </location>
</feature>
<accession>A0ABT4BBQ4</accession>
<dbReference type="Gene3D" id="3.90.1200.10">
    <property type="match status" value="1"/>
</dbReference>
<protein>
    <submittedName>
        <fullName evidence="2">Phosphotransferase</fullName>
    </submittedName>
</protein>
<proteinExistence type="predicted"/>